<proteinExistence type="predicted"/>
<dbReference type="CDD" id="cd00093">
    <property type="entry name" value="HTH_XRE"/>
    <property type="match status" value="1"/>
</dbReference>
<dbReference type="PATRIC" id="fig|1423726.3.peg.323"/>
<dbReference type="InterPro" id="IPR003491">
    <property type="entry name" value="REP-like_C"/>
</dbReference>
<dbReference type="Pfam" id="PF18106">
    <property type="entry name" value="Rol_Rep_N"/>
    <property type="match status" value="1"/>
</dbReference>
<protein>
    <submittedName>
        <fullName evidence="2">Transcriptional regulator</fullName>
    </submittedName>
</protein>
<name>A0A0R1H1Q7_9LACO</name>
<feature type="domain" description="HTH cro/C1-type" evidence="1">
    <location>
        <begin position="18"/>
        <end position="61"/>
    </location>
</feature>
<accession>A0A0R1H1Q7</accession>
<dbReference type="STRING" id="1423726.FC07_GL000313"/>
<evidence type="ECO:0000313" key="3">
    <source>
        <dbReference type="Proteomes" id="UP000051461"/>
    </source>
</evidence>
<reference evidence="2 3" key="1">
    <citation type="journal article" date="2015" name="Genome Announc.">
        <title>Expanding the biotechnology potential of lactobacilli through comparative genomics of 213 strains and associated genera.</title>
        <authorList>
            <person name="Sun Z."/>
            <person name="Harris H.M."/>
            <person name="McCann A."/>
            <person name="Guo C."/>
            <person name="Argimon S."/>
            <person name="Zhang W."/>
            <person name="Yang X."/>
            <person name="Jeffery I.B."/>
            <person name="Cooney J.C."/>
            <person name="Kagawa T.F."/>
            <person name="Liu W."/>
            <person name="Song Y."/>
            <person name="Salvetti E."/>
            <person name="Wrobel A."/>
            <person name="Rasinkangas P."/>
            <person name="Parkhill J."/>
            <person name="Rea M.C."/>
            <person name="O'Sullivan O."/>
            <person name="Ritari J."/>
            <person name="Douillard F.P."/>
            <person name="Paul Ross R."/>
            <person name="Yang R."/>
            <person name="Briner A.E."/>
            <person name="Felis G.E."/>
            <person name="de Vos W.M."/>
            <person name="Barrangou R."/>
            <person name="Klaenhammer T.R."/>
            <person name="Caufield P.W."/>
            <person name="Cui Y."/>
            <person name="Zhang H."/>
            <person name="O'Toole P.W."/>
        </authorList>
    </citation>
    <scope>NUCLEOTIDE SEQUENCE [LARGE SCALE GENOMIC DNA]</scope>
    <source>
        <strain evidence="2 3">DSM 20003</strain>
    </source>
</reference>
<dbReference type="SUPFAM" id="SSF47413">
    <property type="entry name" value="lambda repressor-like DNA-binding domains"/>
    <property type="match status" value="1"/>
</dbReference>
<comment type="caution">
    <text evidence="2">The sequence shown here is derived from an EMBL/GenBank/DDBJ whole genome shotgun (WGS) entry which is preliminary data.</text>
</comment>
<keyword evidence="3" id="KW-1185">Reference proteome</keyword>
<dbReference type="PROSITE" id="PS50943">
    <property type="entry name" value="HTH_CROC1"/>
    <property type="match status" value="1"/>
</dbReference>
<dbReference type="Pfam" id="PF01381">
    <property type="entry name" value="HTH_3"/>
    <property type="match status" value="1"/>
</dbReference>
<organism evidence="2 3">
    <name type="scientific">Loigolactobacillus bifermentans DSM 20003</name>
    <dbReference type="NCBI Taxonomy" id="1423726"/>
    <lineage>
        <taxon>Bacteria</taxon>
        <taxon>Bacillati</taxon>
        <taxon>Bacillota</taxon>
        <taxon>Bacilli</taxon>
        <taxon>Lactobacillales</taxon>
        <taxon>Lactobacillaceae</taxon>
        <taxon>Loigolactobacillus</taxon>
    </lineage>
</organism>
<dbReference type="InterPro" id="IPR040819">
    <property type="entry name" value="Rol_Rep_N"/>
</dbReference>
<dbReference type="InterPro" id="IPR010982">
    <property type="entry name" value="Lambda_DNA-bd_dom_sf"/>
</dbReference>
<dbReference type="Pfam" id="PF02486">
    <property type="entry name" value="Rep_trans"/>
    <property type="match status" value="1"/>
</dbReference>
<dbReference type="EMBL" id="AZDA01000011">
    <property type="protein sequence ID" value="KRK40541.1"/>
    <property type="molecule type" value="Genomic_DNA"/>
</dbReference>
<dbReference type="Proteomes" id="UP000051461">
    <property type="component" value="Unassembled WGS sequence"/>
</dbReference>
<sequence>MYFEKKGVDSMPIWREQIRTKRKQLNITQTTLARRIGITVRHVQRLENGTRSPSSSLQMQIDYVLAHWGEDPELTLNFDYVRIRFPTHDVETLIEKVLNLKMDFMLFNDWGLYGYSTSYVFSNIQVMASTPTEKIGTLLELKGQGCREFEGVLLANDETWFDFFRRCLELKAVFKRIDLAINDHAGLLSIPELITKCEKNECISVMRRFEGLKSGAMTDEQAEDHGASLYVGSMKSDIYFCIYEKEAEQQHKFGTDYQTVGIKNRFEIRLKNDRAKIAIEDLLAYRDVERTAFGIITRYIRFVNRGKNKDRAKWPLNPTWTVFCGKGRQPLRLTLDPEPFDLRRTRAWIKKQVAPTLKVLLNIDGYNGNNSTMAIIKNTELKQKHQTILEQQTLGISEVGGDYFENDQGTE</sequence>
<dbReference type="GO" id="GO:0003677">
    <property type="term" value="F:DNA binding"/>
    <property type="evidence" value="ECO:0007669"/>
    <property type="project" value="InterPro"/>
</dbReference>
<dbReference type="InterPro" id="IPR001387">
    <property type="entry name" value="Cro/C1-type_HTH"/>
</dbReference>
<dbReference type="Gene3D" id="1.10.260.40">
    <property type="entry name" value="lambda repressor-like DNA-binding domains"/>
    <property type="match status" value="1"/>
</dbReference>
<dbReference type="AlphaFoldDB" id="A0A0R1H1Q7"/>
<dbReference type="SMART" id="SM00530">
    <property type="entry name" value="HTH_XRE"/>
    <property type="match status" value="1"/>
</dbReference>
<evidence type="ECO:0000259" key="1">
    <source>
        <dbReference type="PROSITE" id="PS50943"/>
    </source>
</evidence>
<gene>
    <name evidence="2" type="ORF">FC07_GL000313</name>
</gene>
<evidence type="ECO:0000313" key="2">
    <source>
        <dbReference type="EMBL" id="KRK40541.1"/>
    </source>
</evidence>